<dbReference type="PANTHER" id="PTHR14948">
    <property type="entry name" value="NG5"/>
    <property type="match status" value="1"/>
</dbReference>
<evidence type="ECO:0000256" key="2">
    <source>
        <dbReference type="ARBA" id="ARBA00006843"/>
    </source>
</evidence>
<dbReference type="InterPro" id="IPR051423">
    <property type="entry name" value="CD225/Dispanin"/>
</dbReference>
<accession>A0A8S4NC35</accession>
<comment type="subcellular location">
    <subcellularLocation>
        <location evidence="1">Membrane</location>
    </subcellularLocation>
</comment>
<evidence type="ECO:0000256" key="1">
    <source>
        <dbReference type="ARBA" id="ARBA00004370"/>
    </source>
</evidence>
<evidence type="ECO:0000256" key="3">
    <source>
        <dbReference type="ARBA" id="ARBA00022692"/>
    </source>
</evidence>
<comment type="caution">
    <text evidence="7">The sequence shown here is derived from an EMBL/GenBank/DDBJ whole genome shotgun (WGS) entry which is preliminary data.</text>
</comment>
<feature type="transmembrane region" description="Helical" evidence="6">
    <location>
        <begin position="37"/>
        <end position="62"/>
    </location>
</feature>
<dbReference type="InterPro" id="IPR007593">
    <property type="entry name" value="CD225/Dispanin_fam"/>
</dbReference>
<keyword evidence="8" id="KW-1185">Reference proteome</keyword>
<keyword evidence="4 6" id="KW-1133">Transmembrane helix</keyword>
<dbReference type="Proteomes" id="UP000749559">
    <property type="component" value="Unassembled WGS sequence"/>
</dbReference>
<evidence type="ECO:0000313" key="8">
    <source>
        <dbReference type="Proteomes" id="UP000749559"/>
    </source>
</evidence>
<dbReference type="EMBL" id="CAIIXF020000003">
    <property type="protein sequence ID" value="CAH1779077.1"/>
    <property type="molecule type" value="Genomic_DNA"/>
</dbReference>
<dbReference type="Pfam" id="PF04505">
    <property type="entry name" value="CD225"/>
    <property type="match status" value="1"/>
</dbReference>
<name>A0A8S4NC35_OWEFU</name>
<dbReference type="GO" id="GO:0016020">
    <property type="term" value="C:membrane"/>
    <property type="evidence" value="ECO:0007669"/>
    <property type="project" value="UniProtKB-SubCell"/>
</dbReference>
<comment type="similarity">
    <text evidence="2">Belongs to the CD225/Dispanin family.</text>
</comment>
<keyword evidence="3 6" id="KW-0812">Transmembrane</keyword>
<evidence type="ECO:0000256" key="4">
    <source>
        <dbReference type="ARBA" id="ARBA00022989"/>
    </source>
</evidence>
<organism evidence="7 8">
    <name type="scientific">Owenia fusiformis</name>
    <name type="common">Polychaete worm</name>
    <dbReference type="NCBI Taxonomy" id="6347"/>
    <lineage>
        <taxon>Eukaryota</taxon>
        <taxon>Metazoa</taxon>
        <taxon>Spiralia</taxon>
        <taxon>Lophotrochozoa</taxon>
        <taxon>Annelida</taxon>
        <taxon>Polychaeta</taxon>
        <taxon>Sedentaria</taxon>
        <taxon>Canalipalpata</taxon>
        <taxon>Sabellida</taxon>
        <taxon>Oweniida</taxon>
        <taxon>Oweniidae</taxon>
        <taxon>Owenia</taxon>
    </lineage>
</organism>
<sequence>MSQPDATYTKDGYTPVTVQPGATHTTIIQTTVRPSDYLAFAVFSCICCNAILGVVAIIFSCLSRGDADNGELDAARTKGKISLAMSLIGLISTIIIVAILIVVYVVLPLVMVKNLSVQLSESGFNMESSDGGNP</sequence>
<evidence type="ECO:0000256" key="5">
    <source>
        <dbReference type="ARBA" id="ARBA00023136"/>
    </source>
</evidence>
<reference evidence="7" key="1">
    <citation type="submission" date="2022-03" db="EMBL/GenBank/DDBJ databases">
        <authorList>
            <person name="Martin C."/>
        </authorList>
    </citation>
    <scope>NUCLEOTIDE SEQUENCE</scope>
</reference>
<feature type="transmembrane region" description="Helical" evidence="6">
    <location>
        <begin position="83"/>
        <end position="107"/>
    </location>
</feature>
<keyword evidence="5 6" id="KW-0472">Membrane</keyword>
<evidence type="ECO:0000256" key="6">
    <source>
        <dbReference type="SAM" id="Phobius"/>
    </source>
</evidence>
<evidence type="ECO:0000313" key="7">
    <source>
        <dbReference type="EMBL" id="CAH1779077.1"/>
    </source>
</evidence>
<dbReference type="PANTHER" id="PTHR14948:SF25">
    <property type="entry name" value="DUF4190 DOMAIN-CONTAINING PROTEIN"/>
    <property type="match status" value="1"/>
</dbReference>
<gene>
    <name evidence="7" type="ORF">OFUS_LOCUS5918</name>
</gene>
<protein>
    <submittedName>
        <fullName evidence="7">Uncharacterized protein</fullName>
    </submittedName>
</protein>
<dbReference type="AlphaFoldDB" id="A0A8S4NC35"/>
<dbReference type="OrthoDB" id="10038436at2759"/>
<proteinExistence type="inferred from homology"/>